<organism evidence="2">
    <name type="scientific">uncultured Thermomicrobiales bacterium</name>
    <dbReference type="NCBI Taxonomy" id="1645740"/>
    <lineage>
        <taxon>Bacteria</taxon>
        <taxon>Pseudomonadati</taxon>
        <taxon>Thermomicrobiota</taxon>
        <taxon>Thermomicrobia</taxon>
        <taxon>Thermomicrobiales</taxon>
        <taxon>environmental samples</taxon>
    </lineage>
</organism>
<protein>
    <recommendedName>
        <fullName evidence="1">UvrD-like helicase C-terminal domain-containing protein</fullName>
    </recommendedName>
</protein>
<accession>A0A6J4URW6</accession>
<sequence length="126" mass="13199">MTPGDEVQTLGRVLHDLLTVEGLSLSDIVLLSTRGPNTTRLADGSRVGNVVLGWGEGGPHALRCGSSHGSKGLESPVVILAEAERAHESSRDALLHVGLTRAHHLVVVLGALPDGPESRVVPRRPS</sequence>
<dbReference type="SUPFAM" id="SSF52540">
    <property type="entry name" value="P-loop containing nucleoside triphosphate hydrolases"/>
    <property type="match status" value="1"/>
</dbReference>
<reference evidence="2" key="1">
    <citation type="submission" date="2020-02" db="EMBL/GenBank/DDBJ databases">
        <authorList>
            <person name="Meier V. D."/>
        </authorList>
    </citation>
    <scope>NUCLEOTIDE SEQUENCE</scope>
    <source>
        <strain evidence="2">AVDCRST_MAG49</strain>
    </source>
</reference>
<dbReference type="InterPro" id="IPR027417">
    <property type="entry name" value="P-loop_NTPase"/>
</dbReference>
<name>A0A6J4URW6_9BACT</name>
<feature type="domain" description="UvrD-like helicase C-terminal" evidence="1">
    <location>
        <begin position="64"/>
        <end position="108"/>
    </location>
</feature>
<dbReference type="InterPro" id="IPR027785">
    <property type="entry name" value="UvrD-like_helicase_C"/>
</dbReference>
<gene>
    <name evidence="2" type="ORF">AVDCRST_MAG49-2397</name>
</gene>
<dbReference type="Gene3D" id="3.40.50.300">
    <property type="entry name" value="P-loop containing nucleotide triphosphate hydrolases"/>
    <property type="match status" value="1"/>
</dbReference>
<dbReference type="Pfam" id="PF13538">
    <property type="entry name" value="UvrD_C_2"/>
    <property type="match status" value="1"/>
</dbReference>
<proteinExistence type="predicted"/>
<evidence type="ECO:0000259" key="1">
    <source>
        <dbReference type="Pfam" id="PF13538"/>
    </source>
</evidence>
<evidence type="ECO:0000313" key="2">
    <source>
        <dbReference type="EMBL" id="CAA9559143.1"/>
    </source>
</evidence>
<dbReference type="EMBL" id="CADCWG010000156">
    <property type="protein sequence ID" value="CAA9559143.1"/>
    <property type="molecule type" value="Genomic_DNA"/>
</dbReference>
<dbReference type="AlphaFoldDB" id="A0A6J4URW6"/>